<proteinExistence type="predicted"/>
<evidence type="ECO:0000313" key="1">
    <source>
        <dbReference type="EMBL" id="CEK56941.1"/>
    </source>
</evidence>
<gene>
    <name evidence="1" type="primary">ORF28895</name>
</gene>
<protein>
    <submittedName>
        <fullName evidence="1">Uncharacterized protein</fullName>
    </submittedName>
</protein>
<dbReference type="EMBL" id="HACG01010076">
    <property type="protein sequence ID" value="CEK56941.1"/>
    <property type="molecule type" value="Transcribed_RNA"/>
</dbReference>
<organism evidence="1">
    <name type="scientific">Arion vulgaris</name>
    <dbReference type="NCBI Taxonomy" id="1028688"/>
    <lineage>
        <taxon>Eukaryota</taxon>
        <taxon>Metazoa</taxon>
        <taxon>Spiralia</taxon>
        <taxon>Lophotrochozoa</taxon>
        <taxon>Mollusca</taxon>
        <taxon>Gastropoda</taxon>
        <taxon>Heterobranchia</taxon>
        <taxon>Euthyneura</taxon>
        <taxon>Panpulmonata</taxon>
        <taxon>Eupulmonata</taxon>
        <taxon>Stylommatophora</taxon>
        <taxon>Helicina</taxon>
        <taxon>Arionoidea</taxon>
        <taxon>Arionidae</taxon>
        <taxon>Arion</taxon>
    </lineage>
</organism>
<name>A0A0B6YMG2_9EUPU</name>
<sequence length="58" mass="6929">MHNYLTEDTQIEAEIHDTTSNKETSNLLLSKLNIMYVINLRILVTTKSFYMEQRHEEQ</sequence>
<reference evidence="1" key="1">
    <citation type="submission" date="2014-12" db="EMBL/GenBank/DDBJ databases">
        <title>Insight into the proteome of Arion vulgaris.</title>
        <authorList>
            <person name="Aradska J."/>
            <person name="Bulat T."/>
            <person name="Smidak R."/>
            <person name="Sarate P."/>
            <person name="Gangsoo J."/>
            <person name="Sialana F."/>
            <person name="Bilban M."/>
            <person name="Lubec G."/>
        </authorList>
    </citation>
    <scope>NUCLEOTIDE SEQUENCE</scope>
    <source>
        <tissue evidence="1">Skin</tissue>
    </source>
</reference>
<feature type="non-terminal residue" evidence="1">
    <location>
        <position position="58"/>
    </location>
</feature>
<dbReference type="AlphaFoldDB" id="A0A0B6YMG2"/>
<accession>A0A0B6YMG2</accession>